<evidence type="ECO:0000259" key="1">
    <source>
        <dbReference type="Pfam" id="PF02514"/>
    </source>
</evidence>
<evidence type="ECO:0000313" key="3">
    <source>
        <dbReference type="Proteomes" id="UP001279734"/>
    </source>
</evidence>
<name>A0AAD3SBN7_NEPGR</name>
<comment type="caution">
    <text evidence="2">The sequence shown here is derived from an EMBL/GenBank/DDBJ whole genome shotgun (WGS) entry which is preliminary data.</text>
</comment>
<feature type="domain" description="CobN/magnesium chelatase" evidence="1">
    <location>
        <begin position="107"/>
        <end position="203"/>
    </location>
</feature>
<dbReference type="InterPro" id="IPR003672">
    <property type="entry name" value="CobN/Mg_chltase"/>
</dbReference>
<protein>
    <recommendedName>
        <fullName evidence="1">CobN/magnesium chelatase domain-containing protein</fullName>
    </recommendedName>
</protein>
<gene>
    <name evidence="2" type="ORF">Nepgr_010008</name>
</gene>
<dbReference type="EMBL" id="BSYO01000008">
    <property type="protein sequence ID" value="GMH08168.1"/>
    <property type="molecule type" value="Genomic_DNA"/>
</dbReference>
<evidence type="ECO:0000313" key="2">
    <source>
        <dbReference type="EMBL" id="GMH08168.1"/>
    </source>
</evidence>
<proteinExistence type="predicted"/>
<dbReference type="PANTHER" id="PTHR44119:SF1">
    <property type="entry name" value="MAGNESIUM-CHELATASE SUBUNIT CHLH, CHLOROPLASTIC"/>
    <property type="match status" value="1"/>
</dbReference>
<sequence>MSIREYQRLTPYATLLEESWGKPPGNLNSDGENLLIYGKHYGNVFVGVQPTFGYEGDTMRLLFYKSASPHHRFSTYYSFVEKTFGADAVLQFSTLGSLNSCPDSSNLTPPVESAVLYKGLKQQSELIPLIHPLKITGGDPQIVNSIIRTAKKCNLDKDVDLLQEGQEILAKDHDLVVGKVYSKIMETEPRLLPCGLHVIGEPTYSHGSNRGCLKLVLADNELGSLKQALEGKYVEPREPIRKPKILPTGKNVHALDPQAIPATAAMQSAKIAVDCLPEHQKADNGGNYPETVAPALWGTENLKTYGESLVQVLWITRVRPVADAFGRVNRVEPVSLEELGRQRIDVVVNYSGVFRDSFINQFLSLSLSFYLRSSLNRELALSNSLLAKLSLFASPNGYGVGVLLMPYAIGDGYSLLLKALASATAVPPGGEFAEKPWRPHRTTPCNQPRLLSQIPKGRAGTRLVSSLPPNISHCPPLQPLPHHFAPQKQRKNPKEDHPCCTIGSLTIVQRSPLLTTLSLLRCKSL</sequence>
<dbReference type="AlphaFoldDB" id="A0AAD3SBN7"/>
<organism evidence="2 3">
    <name type="scientific">Nepenthes gracilis</name>
    <name type="common">Slender pitcher plant</name>
    <dbReference type="NCBI Taxonomy" id="150966"/>
    <lineage>
        <taxon>Eukaryota</taxon>
        <taxon>Viridiplantae</taxon>
        <taxon>Streptophyta</taxon>
        <taxon>Embryophyta</taxon>
        <taxon>Tracheophyta</taxon>
        <taxon>Spermatophyta</taxon>
        <taxon>Magnoliopsida</taxon>
        <taxon>eudicotyledons</taxon>
        <taxon>Gunneridae</taxon>
        <taxon>Pentapetalae</taxon>
        <taxon>Caryophyllales</taxon>
        <taxon>Nepenthaceae</taxon>
        <taxon>Nepenthes</taxon>
    </lineage>
</organism>
<dbReference type="PANTHER" id="PTHR44119">
    <property type="entry name" value="MAGNESIUM-CHELATASE SUBUNIT CHLH, CHLOROPLASTIC"/>
    <property type="match status" value="1"/>
</dbReference>
<feature type="domain" description="CobN/magnesium chelatase" evidence="1">
    <location>
        <begin position="2"/>
        <end position="102"/>
    </location>
</feature>
<accession>A0AAD3SBN7</accession>
<dbReference type="Proteomes" id="UP001279734">
    <property type="component" value="Unassembled WGS sequence"/>
</dbReference>
<dbReference type="GO" id="GO:0009507">
    <property type="term" value="C:chloroplast"/>
    <property type="evidence" value="ECO:0007669"/>
    <property type="project" value="TreeGrafter"/>
</dbReference>
<feature type="domain" description="CobN/magnesium chelatase" evidence="1">
    <location>
        <begin position="218"/>
        <end position="363"/>
    </location>
</feature>
<reference evidence="2" key="1">
    <citation type="submission" date="2023-05" db="EMBL/GenBank/DDBJ databases">
        <title>Nepenthes gracilis genome sequencing.</title>
        <authorList>
            <person name="Fukushima K."/>
        </authorList>
    </citation>
    <scope>NUCLEOTIDE SEQUENCE</scope>
    <source>
        <strain evidence="2">SING2019-196</strain>
    </source>
</reference>
<keyword evidence="3" id="KW-1185">Reference proteome</keyword>
<dbReference type="Pfam" id="PF02514">
    <property type="entry name" value="CobN-Mg_chel"/>
    <property type="match status" value="3"/>
</dbReference>